<protein>
    <submittedName>
        <fullName evidence="1">Uncharacterized protein</fullName>
    </submittedName>
</protein>
<organism evidence="1 2">
    <name type="scientific">Daphnia magna</name>
    <dbReference type="NCBI Taxonomy" id="35525"/>
    <lineage>
        <taxon>Eukaryota</taxon>
        <taxon>Metazoa</taxon>
        <taxon>Ecdysozoa</taxon>
        <taxon>Arthropoda</taxon>
        <taxon>Crustacea</taxon>
        <taxon>Branchiopoda</taxon>
        <taxon>Diplostraca</taxon>
        <taxon>Cladocera</taxon>
        <taxon>Anomopoda</taxon>
        <taxon>Daphniidae</taxon>
        <taxon>Daphnia</taxon>
    </lineage>
</organism>
<accession>A0A164GW75</accession>
<gene>
    <name evidence="1" type="ORF">APZ42_004701</name>
</gene>
<sequence length="63" mass="7078">FFFPKKKYGFQIQALVKNCTHKKRRCVRVLASAECTQFLGVWWCAALGVPATNDRSGLLSACI</sequence>
<comment type="caution">
    <text evidence="1">The sequence shown here is derived from an EMBL/GenBank/DDBJ whole genome shotgun (WGS) entry which is preliminary data.</text>
</comment>
<reference evidence="1 2" key="1">
    <citation type="submission" date="2016-03" db="EMBL/GenBank/DDBJ databases">
        <title>EvidentialGene: Evidence-directed Construction of Genes on Genomes.</title>
        <authorList>
            <person name="Gilbert D.G."/>
            <person name="Choi J.-H."/>
            <person name="Mockaitis K."/>
            <person name="Colbourne J."/>
            <person name="Pfrender M."/>
        </authorList>
    </citation>
    <scope>NUCLEOTIDE SEQUENCE [LARGE SCALE GENOMIC DNA]</scope>
    <source>
        <strain evidence="1 2">Xinb3</strain>
        <tissue evidence="1">Complete organism</tissue>
    </source>
</reference>
<dbReference type="Proteomes" id="UP000076858">
    <property type="component" value="Unassembled WGS sequence"/>
</dbReference>
<evidence type="ECO:0000313" key="2">
    <source>
        <dbReference type="Proteomes" id="UP000076858"/>
    </source>
</evidence>
<feature type="non-terminal residue" evidence="1">
    <location>
        <position position="1"/>
    </location>
</feature>
<dbReference type="AlphaFoldDB" id="A0A164GW75"/>
<keyword evidence="2" id="KW-1185">Reference proteome</keyword>
<name>A0A164GW75_9CRUS</name>
<dbReference type="EMBL" id="LRGB01013655">
    <property type="protein sequence ID" value="KZR99428.1"/>
    <property type="molecule type" value="Genomic_DNA"/>
</dbReference>
<evidence type="ECO:0000313" key="1">
    <source>
        <dbReference type="EMBL" id="KZR99428.1"/>
    </source>
</evidence>
<proteinExistence type="predicted"/>